<evidence type="ECO:0000313" key="2">
    <source>
        <dbReference type="EMBL" id="CAB3980001.1"/>
    </source>
</evidence>
<organism evidence="2 3">
    <name type="scientific">Paramuricea clavata</name>
    <name type="common">Red gorgonian</name>
    <name type="synonym">Violescent sea-whip</name>
    <dbReference type="NCBI Taxonomy" id="317549"/>
    <lineage>
        <taxon>Eukaryota</taxon>
        <taxon>Metazoa</taxon>
        <taxon>Cnidaria</taxon>
        <taxon>Anthozoa</taxon>
        <taxon>Octocorallia</taxon>
        <taxon>Malacalcyonacea</taxon>
        <taxon>Plexauridae</taxon>
        <taxon>Paramuricea</taxon>
    </lineage>
</organism>
<comment type="caution">
    <text evidence="2">The sequence shown here is derived from an EMBL/GenBank/DDBJ whole genome shotgun (WGS) entry which is preliminary data.</text>
</comment>
<keyword evidence="3" id="KW-1185">Reference proteome</keyword>
<name>A0A6S7G206_PARCT</name>
<proteinExistence type="predicted"/>
<dbReference type="AlphaFoldDB" id="A0A6S7G206"/>
<dbReference type="EMBL" id="CACRXK020000248">
    <property type="protein sequence ID" value="CAB3980001.1"/>
    <property type="molecule type" value="Genomic_DNA"/>
</dbReference>
<gene>
    <name evidence="2" type="ORF">PACLA_8A026527</name>
</gene>
<reference evidence="2" key="1">
    <citation type="submission" date="2020-04" db="EMBL/GenBank/DDBJ databases">
        <authorList>
            <person name="Alioto T."/>
            <person name="Alioto T."/>
            <person name="Gomez Garrido J."/>
        </authorList>
    </citation>
    <scope>NUCLEOTIDE SEQUENCE</scope>
    <source>
        <strain evidence="2">A484AB</strain>
    </source>
</reference>
<dbReference type="Proteomes" id="UP001152795">
    <property type="component" value="Unassembled WGS sequence"/>
</dbReference>
<protein>
    <submittedName>
        <fullName evidence="2">Uncharacterized protein</fullName>
    </submittedName>
</protein>
<feature type="region of interest" description="Disordered" evidence="1">
    <location>
        <begin position="1"/>
        <end position="42"/>
    </location>
</feature>
<evidence type="ECO:0000313" key="3">
    <source>
        <dbReference type="Proteomes" id="UP001152795"/>
    </source>
</evidence>
<sequence>MWFEHLHQVSLNRKKGAKKAASTRSKRKAKDKHPVPDDANEDVCASCGELEPPEEEDKDCTSAEEISKSLIDNVLTIFSFLIQLMFSELGSNTGVTITWRIWVENPNIKECALSSPETDGLNINSGIILLIRRSR</sequence>
<evidence type="ECO:0000256" key="1">
    <source>
        <dbReference type="SAM" id="MobiDB-lite"/>
    </source>
</evidence>
<accession>A0A6S7G206</accession>